<dbReference type="CDD" id="cd04301">
    <property type="entry name" value="NAT_SF"/>
    <property type="match status" value="1"/>
</dbReference>
<evidence type="ECO:0000313" key="3">
    <source>
        <dbReference type="Proteomes" id="UP000305202"/>
    </source>
</evidence>
<dbReference type="SUPFAM" id="SSF55729">
    <property type="entry name" value="Acyl-CoA N-acyltransferases (Nat)"/>
    <property type="match status" value="1"/>
</dbReference>
<organism evidence="2 3">
    <name type="scientific">Martelella alba</name>
    <dbReference type="NCBI Taxonomy" id="2590451"/>
    <lineage>
        <taxon>Bacteria</taxon>
        <taxon>Pseudomonadati</taxon>
        <taxon>Pseudomonadota</taxon>
        <taxon>Alphaproteobacteria</taxon>
        <taxon>Hyphomicrobiales</taxon>
        <taxon>Aurantimonadaceae</taxon>
        <taxon>Martelella</taxon>
    </lineage>
</organism>
<dbReference type="PROSITE" id="PS51186">
    <property type="entry name" value="GNAT"/>
    <property type="match status" value="1"/>
</dbReference>
<dbReference type="Pfam" id="PF13673">
    <property type="entry name" value="Acetyltransf_10"/>
    <property type="match status" value="1"/>
</dbReference>
<sequence>MNVRDYSQEQLNAWAPEDIDMDWWRQELTEKAPFILYNNNESIYGYADIQKNGHINHFFVAHDCQRQGKGTILINALVERAVEMGLRKVSVEASLTAKSFFEHHGFTVVKEEHEACLRGQKFLIFNMTRES</sequence>
<dbReference type="EMBL" id="SZPQ01000050">
    <property type="protein sequence ID" value="TKI03159.1"/>
    <property type="molecule type" value="Genomic_DNA"/>
</dbReference>
<comment type="caution">
    <text evidence="2">The sequence shown here is derived from an EMBL/GenBank/DDBJ whole genome shotgun (WGS) entry which is preliminary data.</text>
</comment>
<dbReference type="InterPro" id="IPR052564">
    <property type="entry name" value="N-acetyltrans/Recomb-assoc"/>
</dbReference>
<feature type="domain" description="N-acetyltransferase" evidence="1">
    <location>
        <begin position="1"/>
        <end position="130"/>
    </location>
</feature>
<gene>
    <name evidence="2" type="ORF">FCN80_22515</name>
</gene>
<dbReference type="InterPro" id="IPR016181">
    <property type="entry name" value="Acyl_CoA_acyltransferase"/>
</dbReference>
<evidence type="ECO:0000259" key="1">
    <source>
        <dbReference type="PROSITE" id="PS51186"/>
    </source>
</evidence>
<dbReference type="InterPro" id="IPR000182">
    <property type="entry name" value="GNAT_dom"/>
</dbReference>
<evidence type="ECO:0000313" key="2">
    <source>
        <dbReference type="EMBL" id="TKI03159.1"/>
    </source>
</evidence>
<dbReference type="PANTHER" id="PTHR43451">
    <property type="entry name" value="ACETYLTRANSFERASE (GNAT) FAMILY PROTEIN"/>
    <property type="match status" value="1"/>
</dbReference>
<accession>A0ABY2SG64</accession>
<proteinExistence type="predicted"/>
<keyword evidence="3" id="KW-1185">Reference proteome</keyword>
<protein>
    <submittedName>
        <fullName evidence="2">GNAT family N-acetyltransferase</fullName>
    </submittedName>
</protein>
<dbReference type="PANTHER" id="PTHR43451:SF1">
    <property type="entry name" value="ACETYLTRANSFERASE"/>
    <property type="match status" value="1"/>
</dbReference>
<name>A0ABY2SG64_9HYPH</name>
<dbReference type="Proteomes" id="UP000305202">
    <property type="component" value="Unassembled WGS sequence"/>
</dbReference>
<reference evidence="2 3" key="1">
    <citation type="submission" date="2019-04" db="EMBL/GenBank/DDBJ databases">
        <authorList>
            <person name="Li M."/>
            <person name="Gao C."/>
        </authorList>
    </citation>
    <scope>NUCLEOTIDE SEQUENCE [LARGE SCALE GENOMIC DNA]</scope>
    <source>
        <strain evidence="2 3">BGMRC 2031</strain>
    </source>
</reference>
<dbReference type="Gene3D" id="3.40.630.30">
    <property type="match status" value="1"/>
</dbReference>